<reference evidence="1 2" key="1">
    <citation type="journal article" date="2020" name="IScience">
        <title>Genome Sequencing of the Endangered Kingdonia uniflora (Circaeasteraceae, Ranunculales) Reveals Potential Mechanisms of Evolutionary Specialization.</title>
        <authorList>
            <person name="Sun Y."/>
            <person name="Deng T."/>
            <person name="Zhang A."/>
            <person name="Moore M.J."/>
            <person name="Landis J.B."/>
            <person name="Lin N."/>
            <person name="Zhang H."/>
            <person name="Zhang X."/>
            <person name="Huang J."/>
            <person name="Zhang X."/>
            <person name="Sun H."/>
            <person name="Wang H."/>
        </authorList>
    </citation>
    <scope>NUCLEOTIDE SEQUENCE [LARGE SCALE GENOMIC DNA]</scope>
    <source>
        <strain evidence="1">TB1705</strain>
        <tissue evidence="1">Leaf</tissue>
    </source>
</reference>
<comment type="caution">
    <text evidence="1">The sequence shown here is derived from an EMBL/GenBank/DDBJ whole genome shotgun (WGS) entry which is preliminary data.</text>
</comment>
<gene>
    <name evidence="1" type="ORF">GIB67_009326</name>
</gene>
<evidence type="ECO:0000313" key="2">
    <source>
        <dbReference type="Proteomes" id="UP000541444"/>
    </source>
</evidence>
<keyword evidence="2" id="KW-1185">Reference proteome</keyword>
<protein>
    <submittedName>
        <fullName evidence="1">Uncharacterized protein</fullName>
    </submittedName>
</protein>
<name>A0A7J7N2V4_9MAGN</name>
<dbReference type="OrthoDB" id="637682at2759"/>
<dbReference type="EMBL" id="JACGCM010001129">
    <property type="protein sequence ID" value="KAF6161447.1"/>
    <property type="molecule type" value="Genomic_DNA"/>
</dbReference>
<dbReference type="Proteomes" id="UP000541444">
    <property type="component" value="Unassembled WGS sequence"/>
</dbReference>
<accession>A0A7J7N2V4</accession>
<dbReference type="AlphaFoldDB" id="A0A7J7N2V4"/>
<proteinExistence type="predicted"/>
<sequence length="102" mass="11518">MFRFFCKEILIRQTSSRVSTIRPHCCYLQTQSLKPKSESVKDEKSLFTVPYLINSCGLSLQSADSASKKINIKSTKNADSVLELFRVHGFTDSQITKLVTVV</sequence>
<evidence type="ECO:0000313" key="1">
    <source>
        <dbReference type="EMBL" id="KAF6161447.1"/>
    </source>
</evidence>
<organism evidence="1 2">
    <name type="scientific">Kingdonia uniflora</name>
    <dbReference type="NCBI Taxonomy" id="39325"/>
    <lineage>
        <taxon>Eukaryota</taxon>
        <taxon>Viridiplantae</taxon>
        <taxon>Streptophyta</taxon>
        <taxon>Embryophyta</taxon>
        <taxon>Tracheophyta</taxon>
        <taxon>Spermatophyta</taxon>
        <taxon>Magnoliopsida</taxon>
        <taxon>Ranunculales</taxon>
        <taxon>Circaeasteraceae</taxon>
        <taxon>Kingdonia</taxon>
    </lineage>
</organism>